<dbReference type="PANTHER" id="PTHR43711">
    <property type="entry name" value="TWO-COMPONENT HISTIDINE KINASE"/>
    <property type="match status" value="1"/>
</dbReference>
<keyword evidence="5 10" id="KW-0418">Kinase</keyword>
<evidence type="ECO:0000256" key="2">
    <source>
        <dbReference type="ARBA" id="ARBA00012438"/>
    </source>
</evidence>
<dbReference type="KEGG" id="mpi:Mpet_1802"/>
<keyword evidence="7" id="KW-0472">Membrane</keyword>
<keyword evidence="11" id="KW-1185">Reference proteome</keyword>
<dbReference type="RefSeq" id="WP_013329732.1">
    <property type="nucleotide sequence ID" value="NC_014507.1"/>
</dbReference>
<dbReference type="InterPro" id="IPR004358">
    <property type="entry name" value="Sig_transdc_His_kin-like_C"/>
</dbReference>
<feature type="transmembrane region" description="Helical" evidence="7">
    <location>
        <begin position="21"/>
        <end position="42"/>
    </location>
</feature>
<dbReference type="Gene3D" id="3.30.450.20">
    <property type="entry name" value="PAS domain"/>
    <property type="match status" value="2"/>
</dbReference>
<gene>
    <name evidence="10" type="ordered locus">Mpet_1802</name>
</gene>
<dbReference type="SMART" id="SM00091">
    <property type="entry name" value="PAS"/>
    <property type="match status" value="2"/>
</dbReference>
<protein>
    <recommendedName>
        <fullName evidence="2">histidine kinase</fullName>
        <ecNumber evidence="2">2.7.13.3</ecNumber>
    </recommendedName>
</protein>
<dbReference type="GeneID" id="9744277"/>
<dbReference type="eggNOG" id="arCOG02358">
    <property type="taxonomic scope" value="Archaea"/>
</dbReference>
<feature type="transmembrane region" description="Helical" evidence="7">
    <location>
        <begin position="54"/>
        <end position="72"/>
    </location>
</feature>
<dbReference type="Gene3D" id="1.10.287.130">
    <property type="match status" value="1"/>
</dbReference>
<dbReference type="OrthoDB" id="342253at2157"/>
<keyword evidence="6" id="KW-0902">Two-component regulatory system</keyword>
<proteinExistence type="predicted"/>
<dbReference type="SMART" id="SM00387">
    <property type="entry name" value="HATPase_c"/>
    <property type="match status" value="1"/>
</dbReference>
<feature type="domain" description="PAS" evidence="9">
    <location>
        <begin position="130"/>
        <end position="188"/>
    </location>
</feature>
<dbReference type="PROSITE" id="PS50109">
    <property type="entry name" value="HIS_KIN"/>
    <property type="match status" value="1"/>
</dbReference>
<dbReference type="CDD" id="cd00082">
    <property type="entry name" value="HisKA"/>
    <property type="match status" value="1"/>
</dbReference>
<feature type="transmembrane region" description="Helical" evidence="7">
    <location>
        <begin position="103"/>
        <end position="124"/>
    </location>
</feature>
<dbReference type="eggNOG" id="arCOG06712">
    <property type="taxonomic scope" value="Archaea"/>
</dbReference>
<dbReference type="Pfam" id="PF13188">
    <property type="entry name" value="PAS_8"/>
    <property type="match status" value="1"/>
</dbReference>
<reference evidence="10 11" key="1">
    <citation type="journal article" date="2010" name="Stand. Genomic Sci.">
        <title>Complete genome sequence of Methanoplanus petrolearius type strain (SEBR 4847).</title>
        <authorList>
            <person name="Brambilla E."/>
            <person name="Djao O.D."/>
            <person name="Daligault H."/>
            <person name="Lapidus A."/>
            <person name="Lucas S."/>
            <person name="Hammon N."/>
            <person name="Nolan M."/>
            <person name="Tice H."/>
            <person name="Cheng J.F."/>
            <person name="Han C."/>
            <person name="Tapia R."/>
            <person name="Goodwin L."/>
            <person name="Pitluck S."/>
            <person name="Liolios K."/>
            <person name="Ivanova N."/>
            <person name="Mavromatis K."/>
            <person name="Mikhailova N."/>
            <person name="Pati A."/>
            <person name="Chen A."/>
            <person name="Palaniappan K."/>
            <person name="Land M."/>
            <person name="Hauser L."/>
            <person name="Chang Y.J."/>
            <person name="Jeffries C.D."/>
            <person name="Rohde M."/>
            <person name="Spring S."/>
            <person name="Sikorski J."/>
            <person name="Goker M."/>
            <person name="Woyke T."/>
            <person name="Bristow J."/>
            <person name="Eisen J.A."/>
            <person name="Markowitz V."/>
            <person name="Hugenholtz P."/>
            <person name="Kyrpides N.C."/>
            <person name="Klenk H.P."/>
        </authorList>
    </citation>
    <scope>NUCLEOTIDE SEQUENCE [LARGE SCALE GENOMIC DNA]</scope>
    <source>
        <strain evidence="11">DSM 11571 / OCM 486 / SEBR 4847</strain>
    </source>
</reference>
<dbReference type="InterPro" id="IPR036097">
    <property type="entry name" value="HisK_dim/P_sf"/>
</dbReference>
<dbReference type="Pfam" id="PF00512">
    <property type="entry name" value="HisKA"/>
    <property type="match status" value="1"/>
</dbReference>
<dbReference type="SMART" id="SM00388">
    <property type="entry name" value="HisKA"/>
    <property type="match status" value="1"/>
</dbReference>
<feature type="domain" description="PAS" evidence="9">
    <location>
        <begin position="244"/>
        <end position="314"/>
    </location>
</feature>
<evidence type="ECO:0000313" key="10">
    <source>
        <dbReference type="EMBL" id="ADN36555.1"/>
    </source>
</evidence>
<dbReference type="SUPFAM" id="SSF47384">
    <property type="entry name" value="Homodimeric domain of signal transducing histidine kinase"/>
    <property type="match status" value="1"/>
</dbReference>
<evidence type="ECO:0000256" key="1">
    <source>
        <dbReference type="ARBA" id="ARBA00000085"/>
    </source>
</evidence>
<dbReference type="PROSITE" id="PS50112">
    <property type="entry name" value="PAS"/>
    <property type="match status" value="2"/>
</dbReference>
<dbReference type="GO" id="GO:0000155">
    <property type="term" value="F:phosphorelay sensor kinase activity"/>
    <property type="evidence" value="ECO:0007669"/>
    <property type="project" value="InterPro"/>
</dbReference>
<dbReference type="InterPro" id="IPR036890">
    <property type="entry name" value="HATPase_C_sf"/>
</dbReference>
<evidence type="ECO:0000259" key="8">
    <source>
        <dbReference type="PROSITE" id="PS50109"/>
    </source>
</evidence>
<keyword evidence="7" id="KW-0812">Transmembrane</keyword>
<dbReference type="EC" id="2.7.13.3" evidence="2"/>
<evidence type="ECO:0000313" key="11">
    <source>
        <dbReference type="Proteomes" id="UP000006565"/>
    </source>
</evidence>
<dbReference type="InterPro" id="IPR003661">
    <property type="entry name" value="HisK_dim/P_dom"/>
</dbReference>
<dbReference type="SUPFAM" id="SSF55785">
    <property type="entry name" value="PYP-like sensor domain (PAS domain)"/>
    <property type="match status" value="2"/>
</dbReference>
<keyword evidence="3" id="KW-0597">Phosphoprotein</keyword>
<dbReference type="Proteomes" id="UP000006565">
    <property type="component" value="Chromosome"/>
</dbReference>
<evidence type="ECO:0000256" key="3">
    <source>
        <dbReference type="ARBA" id="ARBA00022553"/>
    </source>
</evidence>
<dbReference type="CDD" id="cd00075">
    <property type="entry name" value="HATPase"/>
    <property type="match status" value="1"/>
</dbReference>
<dbReference type="STRING" id="679926.Mpet_1802"/>
<dbReference type="FunFam" id="3.30.565.10:FF:000006">
    <property type="entry name" value="Sensor histidine kinase WalK"/>
    <property type="match status" value="1"/>
</dbReference>
<feature type="transmembrane region" description="Helical" evidence="7">
    <location>
        <begin position="79"/>
        <end position="97"/>
    </location>
</feature>
<dbReference type="InterPro" id="IPR000014">
    <property type="entry name" value="PAS"/>
</dbReference>
<dbReference type="CDD" id="cd00130">
    <property type="entry name" value="PAS"/>
    <property type="match status" value="2"/>
</dbReference>
<feature type="domain" description="Histidine kinase" evidence="8">
    <location>
        <begin position="380"/>
        <end position="597"/>
    </location>
</feature>
<comment type="catalytic activity">
    <reaction evidence="1">
        <text>ATP + protein L-histidine = ADP + protein N-phospho-L-histidine.</text>
        <dbReference type="EC" id="2.7.13.3"/>
    </reaction>
</comment>
<dbReference type="InterPro" id="IPR050736">
    <property type="entry name" value="Sensor_HK_Regulatory"/>
</dbReference>
<dbReference type="InterPro" id="IPR035965">
    <property type="entry name" value="PAS-like_dom_sf"/>
</dbReference>
<evidence type="ECO:0000256" key="5">
    <source>
        <dbReference type="ARBA" id="ARBA00022777"/>
    </source>
</evidence>
<dbReference type="HOGENOM" id="CLU_462044_0_0_2"/>
<organism evidence="10 11">
    <name type="scientific">Methanolacinia petrolearia (strain DSM 11571 / OCM 486 / SEBR 4847)</name>
    <name type="common">Methanoplanus petrolearius</name>
    <dbReference type="NCBI Taxonomy" id="679926"/>
    <lineage>
        <taxon>Archaea</taxon>
        <taxon>Methanobacteriati</taxon>
        <taxon>Methanobacteriota</taxon>
        <taxon>Stenosarchaea group</taxon>
        <taxon>Methanomicrobia</taxon>
        <taxon>Methanomicrobiales</taxon>
        <taxon>Methanomicrobiaceae</taxon>
        <taxon>Methanolacinia</taxon>
    </lineage>
</organism>
<evidence type="ECO:0000259" key="9">
    <source>
        <dbReference type="PROSITE" id="PS50112"/>
    </source>
</evidence>
<dbReference type="PRINTS" id="PR00344">
    <property type="entry name" value="BCTRLSENSOR"/>
</dbReference>
<sequence>MKVDQNEACFSISNNYSDTEIIRIFVIACFILLSVLVSVLAFNIPETQWNYPGIFIIPQIYYIPILLISLWYPKKGMQASVLLIAGFLGVSSYYYYMGLPVDPFIAGLNVAMIIWVVITTTYLAESSGLVNIKYRAFFRNAGAGMLIFDINNFRILDANEKAKEILGVHDDEIIGKKIESLIDMDDLEPEMFYDIDNKKFELYSGNGKRTISLSSHFNDSLGHIECTILDITEQETEKKNAKEIKMKMLEFLRSSSDLIFVLDLNGIIKSFDLQTAGDYDIKTSDYIGKPVEQFIPEDSKIKFSRYFEEVIDTGCTTTFETKISIKGENKTLLIIIGAITSAGKTEEVLVALHEIGNNLPDKEELILEFEKRRWANFINTAAHELRTPLQPILGYLHLLTDKDYQAEMSPEVASIIEKCLLSTERECEIVEKILEAGLSESFKINLNVEEIELKQLVEEILNINKIRCNAEVIVDLSDSVRFNADRDRIYQVFEGIILNAVKYNSDPKKVSISYREDDSNHIISISDNGIGIPPDSVNDIFEPFFIRNSSDLVRGTGRIGLGLSIAKRYISLHKGDIRVQSVPGEGSTFTVILPKKI</sequence>
<evidence type="ECO:0000256" key="6">
    <source>
        <dbReference type="ARBA" id="ARBA00023012"/>
    </source>
</evidence>
<dbReference type="NCBIfam" id="TIGR00229">
    <property type="entry name" value="sensory_box"/>
    <property type="match status" value="1"/>
</dbReference>
<keyword evidence="7" id="KW-1133">Transmembrane helix</keyword>
<dbReference type="InterPro" id="IPR005467">
    <property type="entry name" value="His_kinase_dom"/>
</dbReference>
<name>E1RI90_METP4</name>
<evidence type="ECO:0000256" key="7">
    <source>
        <dbReference type="SAM" id="Phobius"/>
    </source>
</evidence>
<keyword evidence="4" id="KW-0808">Transferase</keyword>
<accession>E1RI90</accession>
<dbReference type="Gene3D" id="3.30.565.10">
    <property type="entry name" value="Histidine kinase-like ATPase, C-terminal domain"/>
    <property type="match status" value="1"/>
</dbReference>
<dbReference type="SUPFAM" id="SSF55874">
    <property type="entry name" value="ATPase domain of HSP90 chaperone/DNA topoisomerase II/histidine kinase"/>
    <property type="match status" value="1"/>
</dbReference>
<dbReference type="PANTHER" id="PTHR43711:SF1">
    <property type="entry name" value="HISTIDINE KINASE 1"/>
    <property type="match status" value="1"/>
</dbReference>
<dbReference type="Pfam" id="PF02518">
    <property type="entry name" value="HATPase_c"/>
    <property type="match status" value="1"/>
</dbReference>
<evidence type="ECO:0000256" key="4">
    <source>
        <dbReference type="ARBA" id="ARBA00022679"/>
    </source>
</evidence>
<dbReference type="InterPro" id="IPR003594">
    <property type="entry name" value="HATPase_dom"/>
</dbReference>
<dbReference type="AlphaFoldDB" id="E1RI90"/>
<dbReference type="EMBL" id="CP002117">
    <property type="protein sequence ID" value="ADN36555.1"/>
    <property type="molecule type" value="Genomic_DNA"/>
</dbReference>